<comment type="similarity">
    <text evidence="1 5">Belongs to the metallo-dependent hydrolases superfamily. CpsB/CapC family.</text>
</comment>
<evidence type="ECO:0000256" key="1">
    <source>
        <dbReference type="ARBA" id="ARBA00005750"/>
    </source>
</evidence>
<dbReference type="Pfam" id="PF19567">
    <property type="entry name" value="CpsB_CapC"/>
    <property type="match status" value="1"/>
</dbReference>
<dbReference type="RefSeq" id="WP_101353602.1">
    <property type="nucleotide sequence ID" value="NZ_PIQO01000004.1"/>
</dbReference>
<dbReference type="EMBL" id="PIQO01000004">
    <property type="protein sequence ID" value="PKR85552.1"/>
    <property type="molecule type" value="Genomic_DNA"/>
</dbReference>
<protein>
    <recommendedName>
        <fullName evidence="5">Tyrosine-protein phosphatase</fullName>
        <ecNumber evidence="5">3.1.3.48</ecNumber>
    </recommendedName>
</protein>
<dbReference type="Proteomes" id="UP000233440">
    <property type="component" value="Unassembled WGS sequence"/>
</dbReference>
<evidence type="ECO:0000313" key="7">
    <source>
        <dbReference type="Proteomes" id="UP000233440"/>
    </source>
</evidence>
<evidence type="ECO:0000256" key="3">
    <source>
        <dbReference type="ARBA" id="ARBA00022912"/>
    </source>
</evidence>
<dbReference type="SUPFAM" id="SSF89550">
    <property type="entry name" value="PHP domain-like"/>
    <property type="match status" value="1"/>
</dbReference>
<dbReference type="EC" id="3.1.3.48" evidence="5"/>
<comment type="catalytic activity">
    <reaction evidence="4 5">
        <text>O-phospho-L-tyrosyl-[protein] + H2O = L-tyrosyl-[protein] + phosphate</text>
        <dbReference type="Rhea" id="RHEA:10684"/>
        <dbReference type="Rhea" id="RHEA-COMP:10136"/>
        <dbReference type="Rhea" id="RHEA-COMP:20101"/>
        <dbReference type="ChEBI" id="CHEBI:15377"/>
        <dbReference type="ChEBI" id="CHEBI:43474"/>
        <dbReference type="ChEBI" id="CHEBI:46858"/>
        <dbReference type="ChEBI" id="CHEBI:61978"/>
        <dbReference type="EC" id="3.1.3.48"/>
    </reaction>
</comment>
<dbReference type="InterPro" id="IPR016195">
    <property type="entry name" value="Pol/histidinol_Pase-like"/>
</dbReference>
<dbReference type="AlphaFoldDB" id="A0A2N3LLM0"/>
<dbReference type="GO" id="GO:0030145">
    <property type="term" value="F:manganese ion binding"/>
    <property type="evidence" value="ECO:0007669"/>
    <property type="project" value="UniProtKB-UniRule"/>
</dbReference>
<proteinExistence type="inferred from homology"/>
<accession>A0A2N3LLM0</accession>
<keyword evidence="3 5" id="KW-0904">Protein phosphatase</keyword>
<dbReference type="InterPro" id="IPR016667">
    <property type="entry name" value="Caps_polysacc_synth_CpsB/CapC"/>
</dbReference>
<dbReference type="Gene3D" id="3.20.20.140">
    <property type="entry name" value="Metal-dependent hydrolases"/>
    <property type="match status" value="1"/>
</dbReference>
<evidence type="ECO:0000256" key="4">
    <source>
        <dbReference type="ARBA" id="ARBA00051722"/>
    </source>
</evidence>
<dbReference type="OrthoDB" id="9788539at2"/>
<dbReference type="PANTHER" id="PTHR39181">
    <property type="entry name" value="TYROSINE-PROTEIN PHOSPHATASE YWQE"/>
    <property type="match status" value="1"/>
</dbReference>
<keyword evidence="7" id="KW-1185">Reference proteome</keyword>
<reference evidence="6 7" key="1">
    <citation type="submission" date="2017-11" db="EMBL/GenBank/DDBJ databases">
        <title>Bacillus camelliae sp. nov., isolated from pu'er tea.</title>
        <authorList>
            <person name="Niu L."/>
        </authorList>
    </citation>
    <scope>NUCLEOTIDE SEQUENCE [LARGE SCALE GENOMIC DNA]</scope>
    <source>
        <strain evidence="6 7">7578-1</strain>
    </source>
</reference>
<name>A0A2N3LLM0_9BACI</name>
<dbReference type="GO" id="GO:0004725">
    <property type="term" value="F:protein tyrosine phosphatase activity"/>
    <property type="evidence" value="ECO:0007669"/>
    <property type="project" value="UniProtKB-UniRule"/>
</dbReference>
<evidence type="ECO:0000256" key="5">
    <source>
        <dbReference type="PIRNR" id="PIRNR016557"/>
    </source>
</evidence>
<organism evidence="6 7">
    <name type="scientific">Heyndrickxia camelliae</name>
    <dbReference type="NCBI Taxonomy" id="1707093"/>
    <lineage>
        <taxon>Bacteria</taxon>
        <taxon>Bacillati</taxon>
        <taxon>Bacillota</taxon>
        <taxon>Bacilli</taxon>
        <taxon>Bacillales</taxon>
        <taxon>Bacillaceae</taxon>
        <taxon>Heyndrickxia</taxon>
    </lineage>
</organism>
<keyword evidence="2 5" id="KW-0378">Hydrolase</keyword>
<evidence type="ECO:0000256" key="2">
    <source>
        <dbReference type="ARBA" id="ARBA00022801"/>
    </source>
</evidence>
<dbReference type="PANTHER" id="PTHR39181:SF1">
    <property type="entry name" value="TYROSINE-PROTEIN PHOSPHATASE YWQE"/>
    <property type="match status" value="1"/>
</dbReference>
<evidence type="ECO:0000313" key="6">
    <source>
        <dbReference type="EMBL" id="PKR85552.1"/>
    </source>
</evidence>
<comment type="caution">
    <text evidence="6">The sequence shown here is derived from an EMBL/GenBank/DDBJ whole genome shotgun (WGS) entry which is preliminary data.</text>
</comment>
<sequence>MIDIHNHILPIDDGPTDFFQSREMLHNAMNNGITHVFATPHHKNGRFLNPKSDILLKVQELNAYLVGEKLPIHIHPGQEVRIHHDIFSSIDKGEILTLNDGGKYLLLELPSNDFPHNTHEIIYELLLQRIVPIIVHPERNSILLHRPELIFELVQEGALIQITAGSITGSFGKKIRIYTEKLLKHQLVHFVASDAHNCTKRRFLLNEAYKIITKTFGLQRTLTLQTNTEALLHGKPILTAHPVPIKRGIKSFMK</sequence>
<gene>
    <name evidence="6" type="ORF">CWO92_07515</name>
</gene>
<dbReference type="PIRSF" id="PIRSF016557">
    <property type="entry name" value="Caps_synth_CpsB"/>
    <property type="match status" value="1"/>
</dbReference>